<name>A0ABT3Z850_9HYPH</name>
<proteinExistence type="predicted"/>
<dbReference type="EMBL" id="JAOVZR010000001">
    <property type="protein sequence ID" value="MCY0147441.1"/>
    <property type="molecule type" value="Genomic_DNA"/>
</dbReference>
<dbReference type="NCBIfam" id="NF006179">
    <property type="entry name" value="PRK08312.1"/>
    <property type="match status" value="1"/>
</dbReference>
<organism evidence="4 5">
    <name type="scientific">Hoeflea algicola</name>
    <dbReference type="NCBI Taxonomy" id="2983763"/>
    <lineage>
        <taxon>Bacteria</taxon>
        <taxon>Pseudomonadati</taxon>
        <taxon>Pseudomonadota</taxon>
        <taxon>Alphaproteobacteria</taxon>
        <taxon>Hyphomicrobiales</taxon>
        <taxon>Rhizobiaceae</taxon>
        <taxon>Hoeflea</taxon>
    </lineage>
</organism>
<accession>A0ABT3Z850</accession>
<gene>
    <name evidence="4" type="ORF">OEG84_06870</name>
</gene>
<sequence>MASKTQSALKSKPHDTALDEVIKLAVMAVGGQGGGVLTNWIEDCARRNGYAVQATSVAGVAQRTGATIYYIEMAPAGDRPPVFSLLPAAGDVDILVAAEMMEAGRAIMRGFVTPDRTTLIASSHRALAVSEKTAPGDGIADSDEVIAAAEIAARRFILFDMDTMAIKAGSVISSTLFGALAGSGALPFERESFEAAIKASGRGVEASLRAFAAGFEAAAGGIVETPSAGPIDKPAKTAPQGPQPLLEGWRELEARAIAIPMPARDMALTGLRSVVDFQDLAYGAEYLDRLERVMAADDPAKDHELTREAAKYIAKAMAYDDVIRVADLKTRGSRFARVRSEIAPADGARMKLTEFMHPRAEEIVGMMPAHLGRRMSQSPAAMKLIDRIFNRGRRVRTDRLLPFAQLYVLGGLRKFRRGTLRHAVEKQHLDDWLDLALKYRHADYALGVETLRNRRLIKGYSDTHARGLSKFDRVMDGVALLAGRDDAAHWCRLLREAALADEKGDKLEGALKTVRSFAVQGESTHAN</sequence>
<dbReference type="Proteomes" id="UP001073227">
    <property type="component" value="Unassembled WGS sequence"/>
</dbReference>
<dbReference type="PANTHER" id="PTHR43854">
    <property type="entry name" value="INDOLEPYRUVATE OXIDOREDUCTASE SUBUNIT IORB"/>
    <property type="match status" value="1"/>
</dbReference>
<dbReference type="InterPro" id="IPR002869">
    <property type="entry name" value="Pyrv_flavodox_OxRed_cen"/>
</dbReference>
<dbReference type="Gene3D" id="3.40.920.10">
    <property type="entry name" value="Pyruvate-ferredoxin oxidoreductase, PFOR, domain III"/>
    <property type="match status" value="1"/>
</dbReference>
<dbReference type="InterPro" id="IPR052198">
    <property type="entry name" value="IorB_Oxidoreductase"/>
</dbReference>
<evidence type="ECO:0000259" key="2">
    <source>
        <dbReference type="Pfam" id="PF01558"/>
    </source>
</evidence>
<dbReference type="RefSeq" id="WP_267653046.1">
    <property type="nucleotide sequence ID" value="NZ_JAOVZR010000001.1"/>
</dbReference>
<dbReference type="Pfam" id="PF01558">
    <property type="entry name" value="POR"/>
    <property type="match status" value="1"/>
</dbReference>
<dbReference type="SUPFAM" id="SSF53323">
    <property type="entry name" value="Pyruvate-ferredoxin oxidoreductase, PFOR, domain III"/>
    <property type="match status" value="1"/>
</dbReference>
<evidence type="ECO:0000313" key="5">
    <source>
        <dbReference type="Proteomes" id="UP001073227"/>
    </source>
</evidence>
<keyword evidence="5" id="KW-1185">Reference proteome</keyword>
<keyword evidence="1" id="KW-0560">Oxidoreductase</keyword>
<comment type="caution">
    <text evidence="4">The sequence shown here is derived from an EMBL/GenBank/DDBJ whole genome shotgun (WGS) entry which is preliminary data.</text>
</comment>
<dbReference type="PANTHER" id="PTHR43854:SF1">
    <property type="entry name" value="INDOLEPYRUVATE OXIDOREDUCTASE SUBUNIT IORB"/>
    <property type="match status" value="1"/>
</dbReference>
<reference evidence="4" key="1">
    <citation type="submission" date="2022-10" db="EMBL/GenBank/DDBJ databases">
        <title>Hoeflea sp. G2-23, isolated from marine algae.</title>
        <authorList>
            <person name="Kristyanto S."/>
            <person name="Kim J.M."/>
            <person name="Jeon C.O."/>
        </authorList>
    </citation>
    <scope>NUCLEOTIDE SEQUENCE</scope>
    <source>
        <strain evidence="4">G2-23</strain>
    </source>
</reference>
<feature type="domain" description="Pyruvate/ketoisovalerate oxidoreductase catalytic" evidence="2">
    <location>
        <begin position="30"/>
        <end position="216"/>
    </location>
</feature>
<feature type="domain" description="DUF6537" evidence="3">
    <location>
        <begin position="264"/>
        <end position="476"/>
    </location>
</feature>
<dbReference type="Pfam" id="PF20169">
    <property type="entry name" value="DUF6537"/>
    <property type="match status" value="1"/>
</dbReference>
<evidence type="ECO:0000259" key="3">
    <source>
        <dbReference type="Pfam" id="PF20169"/>
    </source>
</evidence>
<protein>
    <submittedName>
        <fullName evidence="4">Indolepyruvate oxidoreductase subunit beta family protein</fullName>
    </submittedName>
</protein>
<dbReference type="InterPro" id="IPR019752">
    <property type="entry name" value="Pyrv/ketoisovalerate_OxRed_cat"/>
</dbReference>
<evidence type="ECO:0000313" key="4">
    <source>
        <dbReference type="EMBL" id="MCY0147441.1"/>
    </source>
</evidence>
<dbReference type="InterPro" id="IPR046667">
    <property type="entry name" value="DUF6537"/>
</dbReference>
<evidence type="ECO:0000256" key="1">
    <source>
        <dbReference type="ARBA" id="ARBA00023002"/>
    </source>
</evidence>